<gene>
    <name evidence="2" type="ORF">Kpho02_07520</name>
</gene>
<dbReference type="RefSeq" id="WP_285733541.1">
    <property type="nucleotide sequence ID" value="NZ_BSSA01000002.1"/>
</dbReference>
<sequence length="237" mass="26092">MANDAGGPGGRGADWAGVRERVTALGEAPFAGKVFGARFQGFGHDYRLRPPLTEAEVAAAEEEFGVRFPADYRGFLLRVGAGGAGPHYGVFPLCRDERGWHWLDGKVRNDGALLADPFPSAEQRARWRAEFDAAEPVAADFPDEASHRAAHRAWDDGWDLLDERMTSGAFCLGHQGCGYYTWLVVTGSERGTVWNDLRGCDRGIEPVTLPDGGSDRTTFGEWYLHWLEEAVREAHGR</sequence>
<accession>A0A9W6Q4U1</accession>
<dbReference type="InterPro" id="IPR018958">
    <property type="entry name" value="Knr4/Smi1-like_dom"/>
</dbReference>
<proteinExistence type="predicted"/>
<dbReference type="Proteomes" id="UP001165041">
    <property type="component" value="Unassembled WGS sequence"/>
</dbReference>
<dbReference type="InterPro" id="IPR037883">
    <property type="entry name" value="Knr4/Smi1-like_sf"/>
</dbReference>
<evidence type="ECO:0000259" key="1">
    <source>
        <dbReference type="SMART" id="SM00860"/>
    </source>
</evidence>
<dbReference type="EMBL" id="BSSA01000002">
    <property type="protein sequence ID" value="GLW68453.1"/>
    <property type="molecule type" value="Genomic_DNA"/>
</dbReference>
<dbReference type="Gene3D" id="3.40.1580.10">
    <property type="entry name" value="SMI1/KNR4-like"/>
    <property type="match status" value="1"/>
</dbReference>
<comment type="caution">
    <text evidence="2">The sequence shown here is derived from an EMBL/GenBank/DDBJ whole genome shotgun (WGS) entry which is preliminary data.</text>
</comment>
<dbReference type="SUPFAM" id="SSF160631">
    <property type="entry name" value="SMI1/KNR4-like"/>
    <property type="match status" value="1"/>
</dbReference>
<reference evidence="2" key="1">
    <citation type="submission" date="2023-02" db="EMBL/GenBank/DDBJ databases">
        <title>Kitasatospora phosalacinea NBRC 14627.</title>
        <authorList>
            <person name="Ichikawa N."/>
            <person name="Sato H."/>
            <person name="Tonouchi N."/>
        </authorList>
    </citation>
    <scope>NUCLEOTIDE SEQUENCE</scope>
    <source>
        <strain evidence="2">NBRC 14627</strain>
    </source>
</reference>
<protein>
    <recommendedName>
        <fullName evidence="1">Knr4/Smi1-like domain-containing protein</fullName>
    </recommendedName>
</protein>
<dbReference type="SMART" id="SM00860">
    <property type="entry name" value="SMI1_KNR4"/>
    <property type="match status" value="1"/>
</dbReference>
<feature type="domain" description="Knr4/Smi1-like" evidence="1">
    <location>
        <begin position="51"/>
        <end position="225"/>
    </location>
</feature>
<dbReference type="Pfam" id="PF09346">
    <property type="entry name" value="SMI1_KNR4"/>
    <property type="match status" value="1"/>
</dbReference>
<evidence type="ECO:0000313" key="2">
    <source>
        <dbReference type="EMBL" id="GLW68453.1"/>
    </source>
</evidence>
<evidence type="ECO:0000313" key="3">
    <source>
        <dbReference type="Proteomes" id="UP001165041"/>
    </source>
</evidence>
<organism evidence="2 3">
    <name type="scientific">Kitasatospora phosalacinea</name>
    <dbReference type="NCBI Taxonomy" id="2065"/>
    <lineage>
        <taxon>Bacteria</taxon>
        <taxon>Bacillati</taxon>
        <taxon>Actinomycetota</taxon>
        <taxon>Actinomycetes</taxon>
        <taxon>Kitasatosporales</taxon>
        <taxon>Streptomycetaceae</taxon>
        <taxon>Kitasatospora</taxon>
    </lineage>
</organism>
<dbReference type="AlphaFoldDB" id="A0A9W6Q4U1"/>
<name>A0A9W6Q4U1_9ACTN</name>